<evidence type="ECO:0000256" key="3">
    <source>
        <dbReference type="ARBA" id="ARBA00022729"/>
    </source>
</evidence>
<keyword evidence="5" id="KW-0413">Isomerase</keyword>
<accession>A0A6M1SWH8</accession>
<dbReference type="PANTHER" id="PTHR47245">
    <property type="entry name" value="PEPTIDYLPROLYL ISOMERASE"/>
    <property type="match status" value="1"/>
</dbReference>
<dbReference type="InterPro" id="IPR046357">
    <property type="entry name" value="PPIase_dom_sf"/>
</dbReference>
<evidence type="ECO:0000256" key="1">
    <source>
        <dbReference type="ARBA" id="ARBA00000971"/>
    </source>
</evidence>
<dbReference type="AlphaFoldDB" id="A0A6M1SWH8"/>
<dbReference type="Proteomes" id="UP000473278">
    <property type="component" value="Unassembled WGS sequence"/>
</dbReference>
<evidence type="ECO:0000313" key="7">
    <source>
        <dbReference type="EMBL" id="NGP76416.1"/>
    </source>
</evidence>
<dbReference type="EMBL" id="JAALLT010000002">
    <property type="protein sequence ID" value="NGP76416.1"/>
    <property type="molecule type" value="Genomic_DNA"/>
</dbReference>
<dbReference type="Pfam" id="PF13145">
    <property type="entry name" value="Rotamase_2"/>
    <property type="match status" value="1"/>
</dbReference>
<comment type="caution">
    <text evidence="7">The sequence shown here is derived from an EMBL/GenBank/DDBJ whole genome shotgun (WGS) entry which is preliminary data.</text>
</comment>
<sequence length="311" mass="36495">MNNSNATYSNLFIVVLLAIFLFSACTSPQDGEEIKRLARVGNEYLTLEHARTQIPDFMLQQDSIGALQTYRERWIENRLMLQEAERLQLRQDDEVQAKIQHAQQEVLTQALKDAVISDYEEELVVTDEEARNYYQAHKDQFVLNERFVQFRHLIAEDIESARAAKRELMQAVPWPEVARKYSINAEAKITESEQFWPISMAASDIEIMNRYLNIIGQSEISPIQRVNGNYHFVQLMESRAEGEHPDLDWLMEQIKDWLLLDKRRRHFSSYVKNLYLKAQSNNEVDTFNVLQTNYNTQPNRTDTLQNTETNE</sequence>
<evidence type="ECO:0000259" key="6">
    <source>
        <dbReference type="Pfam" id="PF13145"/>
    </source>
</evidence>
<protein>
    <recommendedName>
        <fullName evidence="2">peptidylprolyl isomerase</fullName>
        <ecNumber evidence="2">5.2.1.8</ecNumber>
    </recommendedName>
</protein>
<dbReference type="SUPFAM" id="SSF109998">
    <property type="entry name" value="Triger factor/SurA peptide-binding domain-like"/>
    <property type="match status" value="1"/>
</dbReference>
<dbReference type="GO" id="GO:0003755">
    <property type="term" value="F:peptidyl-prolyl cis-trans isomerase activity"/>
    <property type="evidence" value="ECO:0007669"/>
    <property type="project" value="UniProtKB-KW"/>
</dbReference>
<dbReference type="PANTHER" id="PTHR47245:SF1">
    <property type="entry name" value="FOLDASE PROTEIN PRSA"/>
    <property type="match status" value="1"/>
</dbReference>
<dbReference type="RefSeq" id="WP_165140747.1">
    <property type="nucleotide sequence ID" value="NZ_JAALLT010000002.1"/>
</dbReference>
<organism evidence="7 8">
    <name type="scientific">Halalkalibaculum roseum</name>
    <dbReference type="NCBI Taxonomy" id="2709311"/>
    <lineage>
        <taxon>Bacteria</taxon>
        <taxon>Pseudomonadati</taxon>
        <taxon>Balneolota</taxon>
        <taxon>Balneolia</taxon>
        <taxon>Balneolales</taxon>
        <taxon>Balneolaceae</taxon>
        <taxon>Halalkalibaculum</taxon>
    </lineage>
</organism>
<dbReference type="EC" id="5.2.1.8" evidence="2"/>
<proteinExistence type="predicted"/>
<evidence type="ECO:0000256" key="5">
    <source>
        <dbReference type="ARBA" id="ARBA00023235"/>
    </source>
</evidence>
<evidence type="ECO:0000313" key="8">
    <source>
        <dbReference type="Proteomes" id="UP000473278"/>
    </source>
</evidence>
<keyword evidence="3" id="KW-0732">Signal</keyword>
<keyword evidence="8" id="KW-1185">Reference proteome</keyword>
<name>A0A6M1SWH8_9BACT</name>
<dbReference type="InterPro" id="IPR050245">
    <property type="entry name" value="PrsA_foldase"/>
</dbReference>
<evidence type="ECO:0000256" key="2">
    <source>
        <dbReference type="ARBA" id="ARBA00013194"/>
    </source>
</evidence>
<comment type="catalytic activity">
    <reaction evidence="1">
        <text>[protein]-peptidylproline (omega=180) = [protein]-peptidylproline (omega=0)</text>
        <dbReference type="Rhea" id="RHEA:16237"/>
        <dbReference type="Rhea" id="RHEA-COMP:10747"/>
        <dbReference type="Rhea" id="RHEA-COMP:10748"/>
        <dbReference type="ChEBI" id="CHEBI:83833"/>
        <dbReference type="ChEBI" id="CHEBI:83834"/>
        <dbReference type="EC" id="5.2.1.8"/>
    </reaction>
</comment>
<reference evidence="7 8" key="1">
    <citation type="submission" date="2020-02" db="EMBL/GenBank/DDBJ databases">
        <title>Balneolaceae bacterium YR4-1, complete genome.</title>
        <authorList>
            <person name="Li Y."/>
            <person name="Wu S."/>
        </authorList>
    </citation>
    <scope>NUCLEOTIDE SEQUENCE [LARGE SCALE GENOMIC DNA]</scope>
    <source>
        <strain evidence="7 8">YR4-1</strain>
    </source>
</reference>
<feature type="domain" description="PpiC" evidence="6">
    <location>
        <begin position="125"/>
        <end position="245"/>
    </location>
</feature>
<dbReference type="Gene3D" id="1.10.4030.10">
    <property type="entry name" value="Porin chaperone SurA, peptide-binding domain"/>
    <property type="match status" value="1"/>
</dbReference>
<keyword evidence="4" id="KW-0697">Rotamase</keyword>
<evidence type="ECO:0000256" key="4">
    <source>
        <dbReference type="ARBA" id="ARBA00023110"/>
    </source>
</evidence>
<gene>
    <name evidence="7" type="ORF">G3570_07220</name>
</gene>
<dbReference type="InterPro" id="IPR000297">
    <property type="entry name" value="PPIase_PpiC"/>
</dbReference>
<dbReference type="Gene3D" id="3.10.50.40">
    <property type="match status" value="1"/>
</dbReference>
<dbReference type="InterPro" id="IPR027304">
    <property type="entry name" value="Trigger_fact/SurA_dom_sf"/>
</dbReference>